<dbReference type="InterPro" id="IPR000595">
    <property type="entry name" value="cNMP-bd_dom"/>
</dbReference>
<dbReference type="Gene3D" id="2.60.120.10">
    <property type="entry name" value="Jelly Rolls"/>
    <property type="match status" value="1"/>
</dbReference>
<dbReference type="InterPro" id="IPR036388">
    <property type="entry name" value="WH-like_DNA-bd_sf"/>
</dbReference>
<keyword evidence="2" id="KW-0238">DNA-binding</keyword>
<dbReference type="SUPFAM" id="SSF51206">
    <property type="entry name" value="cAMP-binding domain-like"/>
    <property type="match status" value="1"/>
</dbReference>
<dbReference type="SMART" id="SM00419">
    <property type="entry name" value="HTH_CRP"/>
    <property type="match status" value="1"/>
</dbReference>
<dbReference type="Pfam" id="PF00027">
    <property type="entry name" value="cNMP_binding"/>
    <property type="match status" value="1"/>
</dbReference>
<evidence type="ECO:0000313" key="6">
    <source>
        <dbReference type="EMBL" id="TDP74574.1"/>
    </source>
</evidence>
<gene>
    <name evidence="6" type="ORF">DES47_101637</name>
</gene>
<dbReference type="SMART" id="SM00100">
    <property type="entry name" value="cNMP"/>
    <property type="match status" value="1"/>
</dbReference>
<dbReference type="PANTHER" id="PTHR24567:SF74">
    <property type="entry name" value="HTH-TYPE TRANSCRIPTIONAL REGULATOR ARCR"/>
    <property type="match status" value="1"/>
</dbReference>
<feature type="domain" description="HTH crp-type" evidence="5">
    <location>
        <begin position="166"/>
        <end position="239"/>
    </location>
</feature>
<name>A0A4R6QSQ5_9BURK</name>
<feature type="domain" description="Cyclic nucleotide-binding" evidence="4">
    <location>
        <begin position="32"/>
        <end position="135"/>
    </location>
</feature>
<dbReference type="InterPro" id="IPR018490">
    <property type="entry name" value="cNMP-bd_dom_sf"/>
</dbReference>
<dbReference type="AlphaFoldDB" id="A0A4R6QSQ5"/>
<dbReference type="GO" id="GO:0003700">
    <property type="term" value="F:DNA-binding transcription factor activity"/>
    <property type="evidence" value="ECO:0007669"/>
    <property type="project" value="TreeGrafter"/>
</dbReference>
<evidence type="ECO:0000313" key="7">
    <source>
        <dbReference type="Proteomes" id="UP000295361"/>
    </source>
</evidence>
<reference evidence="6 7" key="1">
    <citation type="submission" date="2019-03" db="EMBL/GenBank/DDBJ databases">
        <title>Genomic Encyclopedia of Type Strains, Phase IV (KMG-IV): sequencing the most valuable type-strain genomes for metagenomic binning, comparative biology and taxonomic classification.</title>
        <authorList>
            <person name="Goeker M."/>
        </authorList>
    </citation>
    <scope>NUCLEOTIDE SEQUENCE [LARGE SCALE GENOMIC DNA]</scope>
    <source>
        <strain evidence="6 7">DSM 16998</strain>
    </source>
</reference>
<dbReference type="PANTHER" id="PTHR24567">
    <property type="entry name" value="CRP FAMILY TRANSCRIPTIONAL REGULATORY PROTEIN"/>
    <property type="match status" value="1"/>
</dbReference>
<dbReference type="GO" id="GO:0003677">
    <property type="term" value="F:DNA binding"/>
    <property type="evidence" value="ECO:0007669"/>
    <property type="project" value="UniProtKB-KW"/>
</dbReference>
<dbReference type="InParanoid" id="A0A4R6QSQ5"/>
<dbReference type="PROSITE" id="PS50042">
    <property type="entry name" value="CNMP_BINDING_3"/>
    <property type="match status" value="1"/>
</dbReference>
<keyword evidence="7" id="KW-1185">Reference proteome</keyword>
<dbReference type="SUPFAM" id="SSF46785">
    <property type="entry name" value="Winged helix' DNA-binding domain"/>
    <property type="match status" value="1"/>
</dbReference>
<dbReference type="PROSITE" id="PS51063">
    <property type="entry name" value="HTH_CRP_2"/>
    <property type="match status" value="1"/>
</dbReference>
<dbReference type="CDD" id="cd00038">
    <property type="entry name" value="CAP_ED"/>
    <property type="match status" value="1"/>
</dbReference>
<comment type="caution">
    <text evidence="6">The sequence shown here is derived from an EMBL/GenBank/DDBJ whole genome shotgun (WGS) entry which is preliminary data.</text>
</comment>
<evidence type="ECO:0000259" key="4">
    <source>
        <dbReference type="PROSITE" id="PS50042"/>
    </source>
</evidence>
<protein>
    <submittedName>
        <fullName evidence="6">Crp/Fnr family transcriptional regulator</fullName>
    </submittedName>
</protein>
<evidence type="ECO:0000256" key="1">
    <source>
        <dbReference type="ARBA" id="ARBA00023015"/>
    </source>
</evidence>
<evidence type="ECO:0000256" key="2">
    <source>
        <dbReference type="ARBA" id="ARBA00023125"/>
    </source>
</evidence>
<dbReference type="Proteomes" id="UP000295361">
    <property type="component" value="Unassembled WGS sequence"/>
</dbReference>
<accession>A0A4R6QSQ5</accession>
<dbReference type="Gene3D" id="1.10.10.10">
    <property type="entry name" value="Winged helix-like DNA-binding domain superfamily/Winged helix DNA-binding domain"/>
    <property type="match status" value="1"/>
</dbReference>
<sequence>MNSRVLLSLQRQGMNSTVLTILERSNIDSGSWFSKLSLALRTDILARATVRRLKDGAMLSSRGEPAEEWIGVARGAVRVSSVSLSGKQVTLTYAEPGVWFGDIALIDGFPRTHDASAYGETTLLAVRKADFKELLKTHVELYDALLRLNCRRLRLMFDTIEDLNTRPLASRLAKQILLLARSYGVQQGEEIRIGLQLAQEDLAQLLGASRQRVNQELKSFERDGAVRVEPTRLVVLSKDKLLQIAER</sequence>
<evidence type="ECO:0000259" key="5">
    <source>
        <dbReference type="PROSITE" id="PS51063"/>
    </source>
</evidence>
<dbReference type="InterPro" id="IPR014710">
    <property type="entry name" value="RmlC-like_jellyroll"/>
</dbReference>
<dbReference type="EMBL" id="SNXS01000001">
    <property type="protein sequence ID" value="TDP74574.1"/>
    <property type="molecule type" value="Genomic_DNA"/>
</dbReference>
<dbReference type="InterPro" id="IPR012318">
    <property type="entry name" value="HTH_CRP"/>
</dbReference>
<dbReference type="Pfam" id="PF13545">
    <property type="entry name" value="HTH_Crp_2"/>
    <property type="match status" value="1"/>
</dbReference>
<keyword evidence="1" id="KW-0805">Transcription regulation</keyword>
<keyword evidence="3" id="KW-0804">Transcription</keyword>
<organism evidence="6 7">
    <name type="scientific">Roseateles toxinivorans</name>
    <dbReference type="NCBI Taxonomy" id="270368"/>
    <lineage>
        <taxon>Bacteria</taxon>
        <taxon>Pseudomonadati</taxon>
        <taxon>Pseudomonadota</taxon>
        <taxon>Betaproteobacteria</taxon>
        <taxon>Burkholderiales</taxon>
        <taxon>Sphaerotilaceae</taxon>
        <taxon>Roseateles</taxon>
    </lineage>
</organism>
<proteinExistence type="predicted"/>
<dbReference type="GO" id="GO:0005829">
    <property type="term" value="C:cytosol"/>
    <property type="evidence" value="ECO:0007669"/>
    <property type="project" value="TreeGrafter"/>
</dbReference>
<dbReference type="InterPro" id="IPR036390">
    <property type="entry name" value="WH_DNA-bd_sf"/>
</dbReference>
<evidence type="ECO:0000256" key="3">
    <source>
        <dbReference type="ARBA" id="ARBA00023163"/>
    </source>
</evidence>
<dbReference type="InterPro" id="IPR050397">
    <property type="entry name" value="Env_Response_Regulators"/>
</dbReference>